<protein>
    <submittedName>
        <fullName evidence="1">Uncharacterized protein</fullName>
    </submittedName>
</protein>
<reference evidence="1 2" key="1">
    <citation type="journal article" date="2013" name="PLoS ONE">
        <title>Genomic and secretomic analyses reveal unique features of the lignocellulolytic enzyme system of Penicillium decumbens.</title>
        <authorList>
            <person name="Liu G."/>
            <person name="Zhang L."/>
            <person name="Wei X."/>
            <person name="Zou G."/>
            <person name="Qin Y."/>
            <person name="Ma L."/>
            <person name="Li J."/>
            <person name="Zheng H."/>
            <person name="Wang S."/>
            <person name="Wang C."/>
            <person name="Xun L."/>
            <person name="Zhao G.-P."/>
            <person name="Zhou Z."/>
            <person name="Qu Y."/>
        </authorList>
    </citation>
    <scope>NUCLEOTIDE SEQUENCE [LARGE SCALE GENOMIC DNA]</scope>
    <source>
        <strain evidence="2">114-2 / CGMCC 5302</strain>
    </source>
</reference>
<dbReference type="Proteomes" id="UP000019376">
    <property type="component" value="Unassembled WGS sequence"/>
</dbReference>
<organism evidence="1 2">
    <name type="scientific">Penicillium oxalicum (strain 114-2 / CGMCC 5302)</name>
    <name type="common">Penicillium decumbens</name>
    <dbReference type="NCBI Taxonomy" id="933388"/>
    <lineage>
        <taxon>Eukaryota</taxon>
        <taxon>Fungi</taxon>
        <taxon>Dikarya</taxon>
        <taxon>Ascomycota</taxon>
        <taxon>Pezizomycotina</taxon>
        <taxon>Eurotiomycetes</taxon>
        <taxon>Eurotiomycetidae</taxon>
        <taxon>Eurotiales</taxon>
        <taxon>Aspergillaceae</taxon>
        <taxon>Penicillium</taxon>
    </lineage>
</organism>
<sequence>MDRAMGSEFRRLLLLNCGSVIWSSLGNPRSIRDPLLSAHDASDTDTYTHTLSERVYVSIAQGGKNILSMGLSGIDSRGSHNGRDQDGDKRHVAREIYITIKQKHSNLHNYEAYSHTDQKCGVDWNVRRKMEKARGEHL</sequence>
<name>S7ZXN6_PENO1</name>
<evidence type="ECO:0000313" key="1">
    <source>
        <dbReference type="EMBL" id="EPS33541.1"/>
    </source>
</evidence>
<keyword evidence="2" id="KW-1185">Reference proteome</keyword>
<dbReference type="HOGENOM" id="CLU_1855971_0_0_1"/>
<dbReference type="EMBL" id="KB644415">
    <property type="protein sequence ID" value="EPS33541.1"/>
    <property type="molecule type" value="Genomic_DNA"/>
</dbReference>
<evidence type="ECO:0000313" key="2">
    <source>
        <dbReference type="Proteomes" id="UP000019376"/>
    </source>
</evidence>
<accession>S7ZXN6</accession>
<gene>
    <name evidence="1" type="ORF">PDE_08503</name>
</gene>
<dbReference type="AlphaFoldDB" id="S7ZXN6"/>
<proteinExistence type="predicted"/>